<proteinExistence type="predicted"/>
<keyword evidence="1" id="KW-0175">Coiled coil</keyword>
<name>A0A6A5WTR9_9PLEO</name>
<evidence type="ECO:0000256" key="2">
    <source>
        <dbReference type="SAM" id="Phobius"/>
    </source>
</evidence>
<keyword evidence="2" id="KW-0472">Membrane</keyword>
<keyword evidence="2" id="KW-1133">Transmembrane helix</keyword>
<feature type="coiled-coil region" evidence="1">
    <location>
        <begin position="11"/>
        <end position="38"/>
    </location>
</feature>
<feature type="transmembrane region" description="Helical" evidence="2">
    <location>
        <begin position="73"/>
        <end position="94"/>
    </location>
</feature>
<sequence>MTLRPSEEQFLPHDERQNQSLRKRIVDLEAQISNYQSKTHKTMYTMIVSFSIMCIAITMTYGVTLILGADSVFTVLSFVFLILPGSCAMIMATINENYLTP</sequence>
<organism evidence="3 4">
    <name type="scientific">Amniculicola lignicola CBS 123094</name>
    <dbReference type="NCBI Taxonomy" id="1392246"/>
    <lineage>
        <taxon>Eukaryota</taxon>
        <taxon>Fungi</taxon>
        <taxon>Dikarya</taxon>
        <taxon>Ascomycota</taxon>
        <taxon>Pezizomycotina</taxon>
        <taxon>Dothideomycetes</taxon>
        <taxon>Pleosporomycetidae</taxon>
        <taxon>Pleosporales</taxon>
        <taxon>Amniculicolaceae</taxon>
        <taxon>Amniculicola</taxon>
    </lineage>
</organism>
<dbReference type="AlphaFoldDB" id="A0A6A5WTR9"/>
<dbReference type="EMBL" id="ML977577">
    <property type="protein sequence ID" value="KAF2002485.1"/>
    <property type="molecule type" value="Genomic_DNA"/>
</dbReference>
<reference evidence="3" key="1">
    <citation type="journal article" date="2020" name="Stud. Mycol.">
        <title>101 Dothideomycetes genomes: a test case for predicting lifestyles and emergence of pathogens.</title>
        <authorList>
            <person name="Haridas S."/>
            <person name="Albert R."/>
            <person name="Binder M."/>
            <person name="Bloem J."/>
            <person name="Labutti K."/>
            <person name="Salamov A."/>
            <person name="Andreopoulos B."/>
            <person name="Baker S."/>
            <person name="Barry K."/>
            <person name="Bills G."/>
            <person name="Bluhm B."/>
            <person name="Cannon C."/>
            <person name="Castanera R."/>
            <person name="Culley D."/>
            <person name="Daum C."/>
            <person name="Ezra D."/>
            <person name="Gonzalez J."/>
            <person name="Henrissat B."/>
            <person name="Kuo A."/>
            <person name="Liang C."/>
            <person name="Lipzen A."/>
            <person name="Lutzoni F."/>
            <person name="Magnuson J."/>
            <person name="Mondo S."/>
            <person name="Nolan M."/>
            <person name="Ohm R."/>
            <person name="Pangilinan J."/>
            <person name="Park H.-J."/>
            <person name="Ramirez L."/>
            <person name="Alfaro M."/>
            <person name="Sun H."/>
            <person name="Tritt A."/>
            <person name="Yoshinaga Y."/>
            <person name="Zwiers L.-H."/>
            <person name="Turgeon B."/>
            <person name="Goodwin S."/>
            <person name="Spatafora J."/>
            <person name="Crous P."/>
            <person name="Grigoriev I."/>
        </authorList>
    </citation>
    <scope>NUCLEOTIDE SEQUENCE</scope>
    <source>
        <strain evidence="3">CBS 123094</strain>
    </source>
</reference>
<keyword evidence="4" id="KW-1185">Reference proteome</keyword>
<dbReference type="Proteomes" id="UP000799779">
    <property type="component" value="Unassembled WGS sequence"/>
</dbReference>
<protein>
    <submittedName>
        <fullName evidence="3">Uncharacterized protein</fullName>
    </submittedName>
</protein>
<accession>A0A6A5WTR9</accession>
<feature type="transmembrane region" description="Helical" evidence="2">
    <location>
        <begin position="43"/>
        <end position="67"/>
    </location>
</feature>
<evidence type="ECO:0000256" key="1">
    <source>
        <dbReference type="SAM" id="Coils"/>
    </source>
</evidence>
<evidence type="ECO:0000313" key="4">
    <source>
        <dbReference type="Proteomes" id="UP000799779"/>
    </source>
</evidence>
<gene>
    <name evidence="3" type="ORF">P154DRAFT_574055</name>
</gene>
<keyword evidence="2" id="KW-0812">Transmembrane</keyword>
<evidence type="ECO:0000313" key="3">
    <source>
        <dbReference type="EMBL" id="KAF2002485.1"/>
    </source>
</evidence>